<dbReference type="GO" id="GO:0001046">
    <property type="term" value="F:core promoter sequence-specific DNA binding"/>
    <property type="evidence" value="ECO:0007669"/>
    <property type="project" value="TreeGrafter"/>
</dbReference>
<dbReference type="PANTHER" id="PTHR10252:SF5">
    <property type="entry name" value="DR1-ASSOCIATED COREPRESSOR"/>
    <property type="match status" value="1"/>
</dbReference>
<dbReference type="InterPro" id="IPR050568">
    <property type="entry name" value="Transcr_DNA_Rep_Reg"/>
</dbReference>
<name>A0A1B0DBC1_PHLPP</name>
<evidence type="ECO:0000313" key="6">
    <source>
        <dbReference type="Proteomes" id="UP000092462"/>
    </source>
</evidence>
<dbReference type="SUPFAM" id="SSF47113">
    <property type="entry name" value="Histone-fold"/>
    <property type="match status" value="1"/>
</dbReference>
<dbReference type="Proteomes" id="UP000092462">
    <property type="component" value="Unassembled WGS sequence"/>
</dbReference>
<dbReference type="EnsemblMetazoa" id="PPAI005110-RA">
    <property type="protein sequence ID" value="PPAI005110-PA"/>
    <property type="gene ID" value="PPAI005110"/>
</dbReference>
<evidence type="ECO:0000259" key="4">
    <source>
        <dbReference type="Pfam" id="PF00808"/>
    </source>
</evidence>
<protein>
    <recommendedName>
        <fullName evidence="4">Transcription factor CBF/NF-Y/archaeal histone domain-containing protein</fullName>
    </recommendedName>
</protein>
<evidence type="ECO:0000256" key="2">
    <source>
        <dbReference type="ARBA" id="ARBA00023242"/>
    </source>
</evidence>
<keyword evidence="6" id="KW-1185">Reference proteome</keyword>
<feature type="compositionally biased region" description="Polar residues" evidence="3">
    <location>
        <begin position="132"/>
        <end position="141"/>
    </location>
</feature>
<comment type="subcellular location">
    <subcellularLocation>
        <location evidence="1">Nucleus</location>
    </subcellularLocation>
</comment>
<dbReference type="VEuPathDB" id="VectorBase:PPAI005110"/>
<accession>A0A1B0DBC1</accession>
<dbReference type="Gene3D" id="1.10.20.10">
    <property type="entry name" value="Histone, subunit A"/>
    <property type="match status" value="1"/>
</dbReference>
<evidence type="ECO:0000313" key="5">
    <source>
        <dbReference type="EnsemblMetazoa" id="PPAI005110-PA"/>
    </source>
</evidence>
<evidence type="ECO:0000256" key="1">
    <source>
        <dbReference type="ARBA" id="ARBA00004123"/>
    </source>
</evidence>
<feature type="domain" description="Transcription factor CBF/NF-Y/archaeal histone" evidence="4">
    <location>
        <begin position="58"/>
        <end position="91"/>
    </location>
</feature>
<dbReference type="EMBL" id="AJVK01029869">
    <property type="status" value="NOT_ANNOTATED_CDS"/>
    <property type="molecule type" value="Genomic_DNA"/>
</dbReference>
<dbReference type="VEuPathDB" id="VectorBase:PPAPM1_007374"/>
<feature type="region of interest" description="Disordered" evidence="3">
    <location>
        <begin position="116"/>
        <end position="146"/>
    </location>
</feature>
<sequence>MPSKKKKYNARFPPGRIKKIMQTDEEVGKVAQAVPIIIYILSKKFYPKKKGDLYTPRTLELFVESLLTKTVRITNARHAKTLSPSHMKQCIMSESRFDFLRELVKNVPDISVAEEIDNSPVSSMETPEDRNGGNSLRNGRSTKGDTWLRTYGRPVSMDFAQIGQQSVSHEGKCLTPNVIYPGGSEGNSVIRYTASGMSSQKSTSSCHPPSSSSLRPSKMARLDSSPGCYSAPPRPDDSSIFSFDLKQKPQREYAPQSPLVTSTVTSCTNVTRESVAMTPPPVLKIDICNTPVVKIDYSHLPPLNVAAPTPLPAPPAASELDEDYDNI</sequence>
<dbReference type="InterPro" id="IPR009072">
    <property type="entry name" value="Histone-fold"/>
</dbReference>
<keyword evidence="2" id="KW-0539">Nucleus</keyword>
<feature type="region of interest" description="Disordered" evidence="3">
    <location>
        <begin position="306"/>
        <end position="327"/>
    </location>
</feature>
<organism evidence="5 6">
    <name type="scientific">Phlebotomus papatasi</name>
    <name type="common">Sandfly</name>
    <dbReference type="NCBI Taxonomy" id="29031"/>
    <lineage>
        <taxon>Eukaryota</taxon>
        <taxon>Metazoa</taxon>
        <taxon>Ecdysozoa</taxon>
        <taxon>Arthropoda</taxon>
        <taxon>Hexapoda</taxon>
        <taxon>Insecta</taxon>
        <taxon>Pterygota</taxon>
        <taxon>Neoptera</taxon>
        <taxon>Endopterygota</taxon>
        <taxon>Diptera</taxon>
        <taxon>Nematocera</taxon>
        <taxon>Psychodoidea</taxon>
        <taxon>Psychodidae</taxon>
        <taxon>Phlebotomus</taxon>
        <taxon>Phlebotomus</taxon>
    </lineage>
</organism>
<dbReference type="Pfam" id="PF00808">
    <property type="entry name" value="CBFD_NFYB_HMF"/>
    <property type="match status" value="2"/>
</dbReference>
<proteinExistence type="predicted"/>
<feature type="compositionally biased region" description="Low complexity" evidence="3">
    <location>
        <begin position="198"/>
        <end position="217"/>
    </location>
</feature>
<dbReference type="GO" id="GO:0016251">
    <property type="term" value="F:RNA polymerase II general transcription initiation factor activity"/>
    <property type="evidence" value="ECO:0007669"/>
    <property type="project" value="TreeGrafter"/>
</dbReference>
<dbReference type="GO" id="GO:0046982">
    <property type="term" value="F:protein heterodimerization activity"/>
    <property type="evidence" value="ECO:0007669"/>
    <property type="project" value="InterPro"/>
</dbReference>
<reference evidence="5" key="1">
    <citation type="submission" date="2022-08" db="UniProtKB">
        <authorList>
            <consortium name="EnsemblMetazoa"/>
        </authorList>
    </citation>
    <scope>IDENTIFICATION</scope>
    <source>
        <strain evidence="5">Israel</strain>
    </source>
</reference>
<evidence type="ECO:0000256" key="3">
    <source>
        <dbReference type="SAM" id="MobiDB-lite"/>
    </source>
</evidence>
<feature type="region of interest" description="Disordered" evidence="3">
    <location>
        <begin position="196"/>
        <end position="241"/>
    </location>
</feature>
<dbReference type="InterPro" id="IPR003958">
    <property type="entry name" value="CBFA_NFYB_domain"/>
</dbReference>
<dbReference type="CDD" id="cd22906">
    <property type="entry name" value="HFD_DRAP1"/>
    <property type="match status" value="1"/>
</dbReference>
<feature type="domain" description="Transcription factor CBF/NF-Y/archaeal histone" evidence="4">
    <location>
        <begin position="10"/>
        <end position="39"/>
    </location>
</feature>
<dbReference type="AlphaFoldDB" id="A0A1B0DBC1"/>
<dbReference type="PANTHER" id="PTHR10252">
    <property type="entry name" value="HISTONE-LIKE TRANSCRIPTION FACTOR CCAAT-RELATED"/>
    <property type="match status" value="1"/>
</dbReference>
<dbReference type="GO" id="GO:0017054">
    <property type="term" value="C:negative cofactor 2 complex"/>
    <property type="evidence" value="ECO:0007669"/>
    <property type="project" value="TreeGrafter"/>
</dbReference>